<proteinExistence type="predicted"/>
<dbReference type="EMBL" id="LATX01001718">
    <property type="protein sequence ID" value="KTB38915.1"/>
    <property type="molecule type" value="Genomic_DNA"/>
</dbReference>
<dbReference type="Proteomes" id="UP000054988">
    <property type="component" value="Unassembled WGS sequence"/>
</dbReference>
<protein>
    <submittedName>
        <fullName evidence="1">Uncharacterized protein</fullName>
    </submittedName>
</protein>
<reference evidence="1 2" key="1">
    <citation type="submission" date="2015-12" db="EMBL/GenBank/DDBJ databases">
        <title>Draft genome sequence of Moniliophthora roreri, the causal agent of frosty pod rot of cacao.</title>
        <authorList>
            <person name="Aime M.C."/>
            <person name="Diaz-Valderrama J.R."/>
            <person name="Kijpornyongpan T."/>
            <person name="Phillips-Mora W."/>
        </authorList>
    </citation>
    <scope>NUCLEOTIDE SEQUENCE [LARGE SCALE GENOMIC DNA]</scope>
    <source>
        <strain evidence="1 2">MCA 2952</strain>
    </source>
</reference>
<name>A0A0W0FRI3_MONRR</name>
<sequence>MLCIKGESNPRRVEAYTLLEILSERQQL</sequence>
<evidence type="ECO:0000313" key="2">
    <source>
        <dbReference type="Proteomes" id="UP000054988"/>
    </source>
</evidence>
<accession>A0A0W0FRI3</accession>
<dbReference type="AlphaFoldDB" id="A0A0W0FRI3"/>
<evidence type="ECO:0000313" key="1">
    <source>
        <dbReference type="EMBL" id="KTB38915.1"/>
    </source>
</evidence>
<comment type="caution">
    <text evidence="1">The sequence shown here is derived from an EMBL/GenBank/DDBJ whole genome shotgun (WGS) entry which is preliminary data.</text>
</comment>
<gene>
    <name evidence="1" type="ORF">WG66_8512</name>
</gene>
<organism evidence="1 2">
    <name type="scientific">Moniliophthora roreri</name>
    <name type="common">Frosty pod rot fungus</name>
    <name type="synonym">Monilia roreri</name>
    <dbReference type="NCBI Taxonomy" id="221103"/>
    <lineage>
        <taxon>Eukaryota</taxon>
        <taxon>Fungi</taxon>
        <taxon>Dikarya</taxon>
        <taxon>Basidiomycota</taxon>
        <taxon>Agaricomycotina</taxon>
        <taxon>Agaricomycetes</taxon>
        <taxon>Agaricomycetidae</taxon>
        <taxon>Agaricales</taxon>
        <taxon>Marasmiineae</taxon>
        <taxon>Marasmiaceae</taxon>
        <taxon>Moniliophthora</taxon>
    </lineage>
</organism>